<dbReference type="InterPro" id="IPR046634">
    <property type="entry name" value="DUF6746"/>
</dbReference>
<dbReference type="AlphaFoldDB" id="A0A2T1KTQ7"/>
<evidence type="ECO:0000313" key="3">
    <source>
        <dbReference type="Proteomes" id="UP000239866"/>
    </source>
</evidence>
<reference evidence="2 3" key="1">
    <citation type="submission" date="2018-03" db="EMBL/GenBank/DDBJ databases">
        <title>Marinobacter brunus sp. nov., a marine bacterium of Gamma-proteobacteria isolated from the surface seawater of the South China Sea.</title>
        <authorList>
            <person name="Cheng H."/>
            <person name="Wu Y.-H."/>
            <person name="Xamxidin M."/>
            <person name="Xu X.-W."/>
        </authorList>
    </citation>
    <scope>NUCLEOTIDE SEQUENCE [LARGE SCALE GENOMIC DNA]</scope>
    <source>
        <strain evidence="2 3">NH169-3</strain>
    </source>
</reference>
<protein>
    <submittedName>
        <fullName evidence="2">Uncharacterized protein</fullName>
    </submittedName>
</protein>
<evidence type="ECO:0000256" key="1">
    <source>
        <dbReference type="SAM" id="SignalP"/>
    </source>
</evidence>
<accession>A0A2T1KTQ7</accession>
<name>A0A2T1KTQ7_9GAMM</name>
<gene>
    <name evidence="2" type="ORF">C7H09_02470</name>
</gene>
<proteinExistence type="predicted"/>
<organism evidence="2 3">
    <name type="scientific">Marinobacter fuscus</name>
    <dbReference type="NCBI Taxonomy" id="2109942"/>
    <lineage>
        <taxon>Bacteria</taxon>
        <taxon>Pseudomonadati</taxon>
        <taxon>Pseudomonadota</taxon>
        <taxon>Gammaproteobacteria</taxon>
        <taxon>Pseudomonadales</taxon>
        <taxon>Marinobacteraceae</taxon>
        <taxon>Marinobacter</taxon>
    </lineage>
</organism>
<evidence type="ECO:0000313" key="2">
    <source>
        <dbReference type="EMBL" id="PSF13486.1"/>
    </source>
</evidence>
<comment type="caution">
    <text evidence="2">The sequence shown here is derived from an EMBL/GenBank/DDBJ whole genome shotgun (WGS) entry which is preliminary data.</text>
</comment>
<keyword evidence="3" id="KW-1185">Reference proteome</keyword>
<keyword evidence="1" id="KW-0732">Signal</keyword>
<dbReference type="OrthoDB" id="5975812at2"/>
<feature type="chain" id="PRO_5015759644" evidence="1">
    <location>
        <begin position="23"/>
        <end position="123"/>
    </location>
</feature>
<dbReference type="RefSeq" id="WP_106761049.1">
    <property type="nucleotide sequence ID" value="NZ_PXNP01000009.1"/>
</dbReference>
<feature type="signal peptide" evidence="1">
    <location>
        <begin position="1"/>
        <end position="22"/>
    </location>
</feature>
<dbReference type="Pfam" id="PF20531">
    <property type="entry name" value="DUF6746"/>
    <property type="match status" value="1"/>
</dbReference>
<sequence length="123" mass="13671">MKTPFMLAAATAALMFTLPAAADDEYSHFKGEPSKTLAQAVANFSEYNHRLEQVLAGELTPEAMNEVHQLTYTLENALGKLDDELEDIAERLEKVHKASEHAAPDTVRQQGAVYLEKSRTIIR</sequence>
<dbReference type="EMBL" id="PXNP01000009">
    <property type="protein sequence ID" value="PSF13486.1"/>
    <property type="molecule type" value="Genomic_DNA"/>
</dbReference>
<dbReference type="Proteomes" id="UP000239866">
    <property type="component" value="Unassembled WGS sequence"/>
</dbReference>